<evidence type="ECO:0000313" key="2">
    <source>
        <dbReference type="Proteomes" id="UP000178122"/>
    </source>
</evidence>
<evidence type="ECO:0000313" key="1">
    <source>
        <dbReference type="EMBL" id="OGY53379.1"/>
    </source>
</evidence>
<gene>
    <name evidence="1" type="ORF">A2912_02025</name>
</gene>
<dbReference type="EMBL" id="MHIN01000048">
    <property type="protein sequence ID" value="OGY53379.1"/>
    <property type="molecule type" value="Genomic_DNA"/>
</dbReference>
<protein>
    <submittedName>
        <fullName evidence="1">Uncharacterized protein</fullName>
    </submittedName>
</protein>
<proteinExistence type="predicted"/>
<dbReference type="AlphaFoldDB" id="A0A1G1YM54"/>
<accession>A0A1G1YM54</accession>
<comment type="caution">
    <text evidence="1">The sequence shown here is derived from an EMBL/GenBank/DDBJ whole genome shotgun (WGS) entry which is preliminary data.</text>
</comment>
<dbReference type="Proteomes" id="UP000178122">
    <property type="component" value="Unassembled WGS sequence"/>
</dbReference>
<sequence>MPFAVALAIADDDKRGEGVADGGVFVIAVADHDGAKVVIVFWVEISAGEMKVFEDVVWSIGIFVEDVGFVCFDCFDDFAADVDVEVFDVGALFVLAAEVFAADAGVEDVCEGEEIFCGVFNRCVGGDDEFTV</sequence>
<reference evidence="1 2" key="1">
    <citation type="journal article" date="2016" name="Nat. Commun.">
        <title>Thousands of microbial genomes shed light on interconnected biogeochemical processes in an aquifer system.</title>
        <authorList>
            <person name="Anantharaman K."/>
            <person name="Brown C.T."/>
            <person name="Hug L.A."/>
            <person name="Sharon I."/>
            <person name="Castelle C.J."/>
            <person name="Probst A.J."/>
            <person name="Thomas B.C."/>
            <person name="Singh A."/>
            <person name="Wilkins M.J."/>
            <person name="Karaoz U."/>
            <person name="Brodie E.L."/>
            <person name="Williams K.H."/>
            <person name="Hubbard S.S."/>
            <person name="Banfield J.F."/>
        </authorList>
    </citation>
    <scope>NUCLEOTIDE SEQUENCE [LARGE SCALE GENOMIC DNA]</scope>
</reference>
<organism evidence="1 2">
    <name type="scientific">Candidatus Buchananbacteria bacterium RIFCSPLOWO2_01_FULL_40_23b</name>
    <dbReference type="NCBI Taxonomy" id="1797544"/>
    <lineage>
        <taxon>Bacteria</taxon>
        <taxon>Candidatus Buchananiibacteriota</taxon>
    </lineage>
</organism>
<name>A0A1G1YM54_9BACT</name>